<name>A0AAV4M1K5_BABCB</name>
<evidence type="ECO:0000256" key="2">
    <source>
        <dbReference type="SAM" id="Phobius"/>
    </source>
</evidence>
<sequence>MTDGKKSLTEPPTNLKEAIDWLALVGGGYGGRGCGHTGMYDELGKALDSLKDFNVPEQKALKNVDIGGSIYRLAQRLASGFLGYGGQGVQSFDDKGIVQSNGSYTSAYANVEWQDGQKSEYVSIFLAASPFVFWSLSYLYLRCKDSRGWSAETLDSSISGIGSFMLKMGFTPTQLRNVNGSALAHILDSGYNAFEELAKAHGIYTLYDSFITTLEKNGPQNAIDRPLACSYLLSKYYCEYQKLQDGQGETMFSKIRNMLNALKSSCGHFSDIKSQITNFISTVMPEPSSSTTGNVVPSSPDGPVAGTLTTLGLGGGAAAVYLLDLGGTKTLVNGLLRTDRPSNLKEAIDWILRVTGKDGGQGGGGSGNETILAKAITELPDFGKVITAATEKLKESEGPDVSQALQKLQHEDTLKSVIGKLADGLKVFIGYNGGKGIANVIDPLQQLRKGVLMFLYEMVNKFKGSYSRNGFKDNDAVNEISKALSGTSDFNTAIDKVAKLDAGNSPVTNVVGALKNFGELKGQGDVQTFAPQVSKYLTEVLNAVKTLALGQVESLIASLPALVEAYGKQTDEIKQQIKKVEDDYKQLNHRSSSTIKDVLTSAVYYGTESLLNQLRKDGYKSSYISSSSWDGNDNKNRISQIFLGCLPLYYYWLTYLYWKCKQDRDKGGWATENLSRAGLISFMAGQGYVREHFNKQKRGSDIHKMLDSLGLSSATSTSTQPSHTDLLNELNKNLQSVIGSFGSTTSVSFNNHTLAALFYLCRTYFIGKQIMNPVIERRPPTSIREMLYWLSGLQFSPHYNSIKKQIEKHIPVEGLRVADSAMTTANNIITQNHMKGFLLSSCLSAPGVLGAIQGNTADTENEPWLYSLFCNSMNLQYPSGSALFNTLSNYAYSLQFQLHFLYRQCANSYTYTCGWNQCAFGANVDASIQSSIVASYICATGCTEDKHDQSRPQNCKHTGCGYGSASPLQAFLTDNLNGFCRQHPGTSKHLTECSLGSMCHVPMGFRPMQLKSSGLGEHIFYPLLVFCSSPSTPLRQLSEKLGCLTKRTPRTLGDLFGFMWHLNGQLFKNERPTLKAMIGKFDKAFNMNSDLANTFVNEPYSVLTKIWSKISELTSQSSQSASPTATVLSRSLEFMAPAIPFLYHIFMVKDADSMPVALFDLYQQCHKVETVNQGGQQKIVITHNSPSGHQCSTSPADLFSLQTSRCNNGQHCGPYLSPLNHTTGTAFAPIHASSYLSWVLYLTDDLEIGLQEMLDAFKNIDCQTSGCQKPCKSHHPGQHGTSADCSCPSVVQCAGVLPLYYEYGFTMFYASTLKTTAKRTCQQFHNQLKAVIKGNPVRTILTAIDDFLYLFRIYFFYNLSTFWILYVCIVLYIYFLRADLLHLKSHVHFPSSHGIPSISLFTTRRAPALKKFTKLTYFMP</sequence>
<dbReference type="RefSeq" id="XP_067718154.1">
    <property type="nucleotide sequence ID" value="XM_067862053.1"/>
</dbReference>
<evidence type="ECO:0000313" key="3">
    <source>
        <dbReference type="EMBL" id="GIX66085.1"/>
    </source>
</evidence>
<dbReference type="InterPro" id="IPR024751">
    <property type="entry name" value="VESA1"/>
</dbReference>
<feature type="coiled-coil region" evidence="1">
    <location>
        <begin position="563"/>
        <end position="590"/>
    </location>
</feature>
<protein>
    <submittedName>
        <fullName evidence="3">Extracellular matrix-binding ebh</fullName>
    </submittedName>
</protein>
<feature type="transmembrane region" description="Helical" evidence="2">
    <location>
        <begin position="1354"/>
        <end position="1375"/>
    </location>
</feature>
<organism evidence="3 4">
    <name type="scientific">Babesia caballi</name>
    <dbReference type="NCBI Taxonomy" id="5871"/>
    <lineage>
        <taxon>Eukaryota</taxon>
        <taxon>Sar</taxon>
        <taxon>Alveolata</taxon>
        <taxon>Apicomplexa</taxon>
        <taxon>Aconoidasida</taxon>
        <taxon>Piroplasmida</taxon>
        <taxon>Babesiidae</taxon>
        <taxon>Babesia</taxon>
    </lineage>
</organism>
<accession>A0AAV4M1K5</accession>
<dbReference type="GeneID" id="94197566"/>
<reference evidence="3 4" key="1">
    <citation type="submission" date="2021-06" db="EMBL/GenBank/DDBJ databases">
        <title>Genome sequence of Babesia caballi.</title>
        <authorList>
            <person name="Yamagishi J."/>
            <person name="Kidaka T."/>
            <person name="Ochi A."/>
        </authorList>
    </citation>
    <scope>NUCLEOTIDE SEQUENCE [LARGE SCALE GENOMIC DNA]</scope>
    <source>
        <strain evidence="3">USDA-D6B2</strain>
    </source>
</reference>
<keyword evidence="4" id="KW-1185">Reference proteome</keyword>
<gene>
    <name evidence="3" type="ORF">BcabD6B2_55210</name>
</gene>
<dbReference type="Pfam" id="PF12785">
    <property type="entry name" value="VESA1_N"/>
    <property type="match status" value="1"/>
</dbReference>
<comment type="caution">
    <text evidence="3">The sequence shown here is derived from an EMBL/GenBank/DDBJ whole genome shotgun (WGS) entry which is preliminary data.</text>
</comment>
<keyword evidence="1" id="KW-0175">Coiled coil</keyword>
<proteinExistence type="predicted"/>
<keyword evidence="2" id="KW-1133">Transmembrane helix</keyword>
<evidence type="ECO:0000256" key="1">
    <source>
        <dbReference type="SAM" id="Coils"/>
    </source>
</evidence>
<dbReference type="EMBL" id="BPLF01000006">
    <property type="protein sequence ID" value="GIX66085.1"/>
    <property type="molecule type" value="Genomic_DNA"/>
</dbReference>
<keyword evidence="2" id="KW-0472">Membrane</keyword>
<evidence type="ECO:0000313" key="4">
    <source>
        <dbReference type="Proteomes" id="UP001497744"/>
    </source>
</evidence>
<dbReference type="Proteomes" id="UP001497744">
    <property type="component" value="Unassembled WGS sequence"/>
</dbReference>
<keyword evidence="2" id="KW-0812">Transmembrane</keyword>